<evidence type="ECO:0000313" key="2">
    <source>
        <dbReference type="Proteomes" id="UP001178507"/>
    </source>
</evidence>
<organism evidence="1 2">
    <name type="scientific">Effrenium voratum</name>
    <dbReference type="NCBI Taxonomy" id="2562239"/>
    <lineage>
        <taxon>Eukaryota</taxon>
        <taxon>Sar</taxon>
        <taxon>Alveolata</taxon>
        <taxon>Dinophyceae</taxon>
        <taxon>Suessiales</taxon>
        <taxon>Symbiodiniaceae</taxon>
        <taxon>Effrenium</taxon>
    </lineage>
</organism>
<name>A0AA36II30_9DINO</name>
<gene>
    <name evidence="1" type="ORF">EVOR1521_LOCUS13264</name>
</gene>
<comment type="caution">
    <text evidence="1">The sequence shown here is derived from an EMBL/GenBank/DDBJ whole genome shotgun (WGS) entry which is preliminary data.</text>
</comment>
<dbReference type="AlphaFoldDB" id="A0AA36II30"/>
<accession>A0AA36II30</accession>
<protein>
    <submittedName>
        <fullName evidence="1">Uncharacterized protein</fullName>
    </submittedName>
</protein>
<feature type="non-terminal residue" evidence="1">
    <location>
        <position position="62"/>
    </location>
</feature>
<proteinExistence type="predicted"/>
<dbReference type="EMBL" id="CAUJNA010001466">
    <property type="protein sequence ID" value="CAJ1387132.1"/>
    <property type="molecule type" value="Genomic_DNA"/>
</dbReference>
<evidence type="ECO:0000313" key="1">
    <source>
        <dbReference type="EMBL" id="CAJ1387132.1"/>
    </source>
</evidence>
<reference evidence="1" key="1">
    <citation type="submission" date="2023-08" db="EMBL/GenBank/DDBJ databases">
        <authorList>
            <person name="Chen Y."/>
            <person name="Shah S."/>
            <person name="Dougan E. K."/>
            <person name="Thang M."/>
            <person name="Chan C."/>
        </authorList>
    </citation>
    <scope>NUCLEOTIDE SEQUENCE</scope>
</reference>
<dbReference type="Proteomes" id="UP001178507">
    <property type="component" value="Unassembled WGS sequence"/>
</dbReference>
<sequence>ASRQKLEEERRKIMEEIQNITATERQIEHERRLTHICQDLGQLSGVQGRAGCPIGLSDGRRA</sequence>
<keyword evidence="2" id="KW-1185">Reference proteome</keyword>